<sequence length="66" mass="6985">MERRTYGICHLKLATGWGRAPDSTRGQVAEGATGVKGAAARGSCGRGFSPDALVPDRRDLSARRRG</sequence>
<name>A0A0S2DEQ3_LYSEN</name>
<proteinExistence type="predicted"/>
<organism evidence="2 3">
    <name type="scientific">Lysobacter enzymogenes</name>
    <dbReference type="NCBI Taxonomy" id="69"/>
    <lineage>
        <taxon>Bacteria</taxon>
        <taxon>Pseudomonadati</taxon>
        <taxon>Pseudomonadota</taxon>
        <taxon>Gammaproteobacteria</taxon>
        <taxon>Lysobacterales</taxon>
        <taxon>Lysobacteraceae</taxon>
        <taxon>Lysobacter</taxon>
    </lineage>
</organism>
<reference evidence="2 3" key="1">
    <citation type="submission" date="2015-11" db="EMBL/GenBank/DDBJ databases">
        <title>Genome sequences of Lysobacter enzymogenes strain C3 and Lysobacter antibioticus ATCC 29479.</title>
        <authorList>
            <person name="Kobayashi D.Y."/>
        </authorList>
    </citation>
    <scope>NUCLEOTIDE SEQUENCE [LARGE SCALE GENOMIC DNA]</scope>
    <source>
        <strain evidence="2 3">C3</strain>
    </source>
</reference>
<accession>A0A0S2DEQ3</accession>
<protein>
    <submittedName>
        <fullName evidence="2">Uncharacterized protein</fullName>
    </submittedName>
</protein>
<dbReference type="STRING" id="69.GLE_1777"/>
<dbReference type="Proteomes" id="UP000061569">
    <property type="component" value="Chromosome"/>
</dbReference>
<feature type="compositionally biased region" description="Basic and acidic residues" evidence="1">
    <location>
        <begin position="54"/>
        <end position="66"/>
    </location>
</feature>
<dbReference type="EMBL" id="CP013140">
    <property type="protein sequence ID" value="ALN57131.1"/>
    <property type="molecule type" value="Genomic_DNA"/>
</dbReference>
<dbReference type="AlphaFoldDB" id="A0A0S2DEQ3"/>
<feature type="region of interest" description="Disordered" evidence="1">
    <location>
        <begin position="33"/>
        <end position="66"/>
    </location>
</feature>
<evidence type="ECO:0000313" key="2">
    <source>
        <dbReference type="EMBL" id="ALN57131.1"/>
    </source>
</evidence>
<dbReference type="KEGG" id="lez:GLE_1777"/>
<evidence type="ECO:0000256" key="1">
    <source>
        <dbReference type="SAM" id="MobiDB-lite"/>
    </source>
</evidence>
<gene>
    <name evidence="2" type="ORF">GLE_1777</name>
</gene>
<evidence type="ECO:0000313" key="3">
    <source>
        <dbReference type="Proteomes" id="UP000061569"/>
    </source>
</evidence>